<dbReference type="RefSeq" id="WP_153098054.1">
    <property type="nucleotide sequence ID" value="NZ_VZBP01000189.1"/>
</dbReference>
<evidence type="ECO:0000313" key="4">
    <source>
        <dbReference type="Proteomes" id="UP000405805"/>
    </source>
</evidence>
<sequence>MRDEKITIAKAMAIMLMVICHAGLPHVGGQFVTMFHMPLFFFVSGYCFKDKYLNDVRQFSINKVKGLYVPFVKWSLLFLVLHNVFFHLNIYNDVCGWKGVVSQLYGWKDVVKNVAKIVLAMTETE</sequence>
<proteinExistence type="predicted"/>
<name>A0AA91A453_9BACT</name>
<comment type="caution">
    <text evidence="3">The sequence shown here is derived from an EMBL/GenBank/DDBJ whole genome shotgun (WGS) entry which is preliminary data.</text>
</comment>
<dbReference type="InterPro" id="IPR052734">
    <property type="entry name" value="Nod_factor_acetyltransferase"/>
</dbReference>
<dbReference type="EMBL" id="VZBP01000189">
    <property type="protein sequence ID" value="MQO10970.1"/>
    <property type="molecule type" value="Genomic_DNA"/>
</dbReference>
<dbReference type="AlphaFoldDB" id="A0AA91A453"/>
<gene>
    <name evidence="3" type="ORF">F7D57_14895</name>
</gene>
<evidence type="ECO:0000256" key="1">
    <source>
        <dbReference type="SAM" id="Phobius"/>
    </source>
</evidence>
<evidence type="ECO:0000313" key="3">
    <source>
        <dbReference type="EMBL" id="MQO10970.1"/>
    </source>
</evidence>
<dbReference type="Proteomes" id="UP000405805">
    <property type="component" value="Unassembled WGS sequence"/>
</dbReference>
<dbReference type="PANTHER" id="PTHR37312:SF1">
    <property type="entry name" value="MEMBRANE-BOUND ACYLTRANSFERASE YKRP-RELATED"/>
    <property type="match status" value="1"/>
</dbReference>
<dbReference type="PANTHER" id="PTHR37312">
    <property type="entry name" value="MEMBRANE-BOUND ACYLTRANSFERASE YKRP-RELATED"/>
    <property type="match status" value="1"/>
</dbReference>
<feature type="non-terminal residue" evidence="3">
    <location>
        <position position="125"/>
    </location>
</feature>
<keyword evidence="1" id="KW-0472">Membrane</keyword>
<keyword evidence="1" id="KW-0812">Transmembrane</keyword>
<dbReference type="GO" id="GO:0016747">
    <property type="term" value="F:acyltransferase activity, transferring groups other than amino-acyl groups"/>
    <property type="evidence" value="ECO:0007669"/>
    <property type="project" value="InterPro"/>
</dbReference>
<reference evidence="4" key="1">
    <citation type="submission" date="2019-09" db="EMBL/GenBank/DDBJ databases">
        <title>Distinct polysaccharide growth profiles of human intestinal Prevotella copri isolates.</title>
        <authorList>
            <person name="Fehlner-Peach H."/>
            <person name="Magnabosco C."/>
            <person name="Raghavan V."/>
            <person name="Scher J.U."/>
            <person name="Tett A."/>
            <person name="Cox L.M."/>
            <person name="Gottsegen C."/>
            <person name="Watters A."/>
            <person name="Wiltshire- Gordon J.D."/>
            <person name="Segata N."/>
            <person name="Bonneau R."/>
            <person name="Littman D.R."/>
        </authorList>
    </citation>
    <scope>NUCLEOTIDE SEQUENCE [LARGE SCALE GENOMIC DNA]</scope>
    <source>
        <strain evidence="4">iA624</strain>
    </source>
</reference>
<feature type="transmembrane region" description="Helical" evidence="1">
    <location>
        <begin position="68"/>
        <end position="88"/>
    </location>
</feature>
<organism evidence="3 4">
    <name type="scientific">Segatella copri</name>
    <dbReference type="NCBI Taxonomy" id="165179"/>
    <lineage>
        <taxon>Bacteria</taxon>
        <taxon>Pseudomonadati</taxon>
        <taxon>Bacteroidota</taxon>
        <taxon>Bacteroidia</taxon>
        <taxon>Bacteroidales</taxon>
        <taxon>Prevotellaceae</taxon>
        <taxon>Segatella</taxon>
    </lineage>
</organism>
<keyword evidence="3" id="KW-0012">Acyltransferase</keyword>
<feature type="domain" description="Acyltransferase 3" evidence="2">
    <location>
        <begin position="6"/>
        <end position="98"/>
    </location>
</feature>
<dbReference type="Pfam" id="PF01757">
    <property type="entry name" value="Acyl_transf_3"/>
    <property type="match status" value="1"/>
</dbReference>
<keyword evidence="1" id="KW-1133">Transmembrane helix</keyword>
<protein>
    <submittedName>
        <fullName evidence="3">Acyltransferase family protein</fullName>
    </submittedName>
</protein>
<keyword evidence="3" id="KW-0808">Transferase</keyword>
<feature type="transmembrane region" description="Helical" evidence="1">
    <location>
        <begin position="7"/>
        <end position="24"/>
    </location>
</feature>
<accession>A0AA91A453</accession>
<dbReference type="InterPro" id="IPR002656">
    <property type="entry name" value="Acyl_transf_3_dom"/>
</dbReference>
<evidence type="ECO:0000259" key="2">
    <source>
        <dbReference type="Pfam" id="PF01757"/>
    </source>
</evidence>